<proteinExistence type="predicted"/>
<evidence type="ECO:0000256" key="1">
    <source>
        <dbReference type="SAM" id="MobiDB-lite"/>
    </source>
</evidence>
<protein>
    <recommendedName>
        <fullName evidence="4">Retrotransposon gag domain-containing protein</fullName>
    </recommendedName>
</protein>
<comment type="caution">
    <text evidence="2">The sequence shown here is derived from an EMBL/GenBank/DDBJ whole genome shotgun (WGS) entry which is preliminary data.</text>
</comment>
<name>A0A426ZGP0_ENSVE</name>
<feature type="region of interest" description="Disordered" evidence="1">
    <location>
        <begin position="36"/>
        <end position="63"/>
    </location>
</feature>
<accession>A0A426ZGP0</accession>
<feature type="compositionally biased region" description="Basic and acidic residues" evidence="1">
    <location>
        <begin position="47"/>
        <end position="58"/>
    </location>
</feature>
<gene>
    <name evidence="2" type="ORF">B296_00033359</name>
</gene>
<dbReference type="Proteomes" id="UP000287651">
    <property type="component" value="Unassembled WGS sequence"/>
</dbReference>
<dbReference type="AlphaFoldDB" id="A0A426ZGP0"/>
<reference evidence="2 3" key="1">
    <citation type="journal article" date="2014" name="Agronomy (Basel)">
        <title>A Draft Genome Sequence for Ensete ventricosum, the Drought-Tolerant Tree Against Hunger.</title>
        <authorList>
            <person name="Harrison J."/>
            <person name="Moore K.A."/>
            <person name="Paszkiewicz K."/>
            <person name="Jones T."/>
            <person name="Grant M."/>
            <person name="Ambacheew D."/>
            <person name="Muzemil S."/>
            <person name="Studholme D.J."/>
        </authorList>
    </citation>
    <scope>NUCLEOTIDE SEQUENCE [LARGE SCALE GENOMIC DNA]</scope>
</reference>
<sequence>MASIDLINAKFEAFETHMEDKLCALFVEFRLGRSPNPRRSQCGGSSDCKENQPEKDEQATDPSYPCIRVDFPRWEDRDMTGWISHAERYFCYHRTLEASMVDIAIIHLGREAIQWCDWYKHTHKVPTWRPWCAYYRYHEEVSRRTTDYDLKFMEHGLEDNADLKRADLLGP</sequence>
<evidence type="ECO:0000313" key="2">
    <source>
        <dbReference type="EMBL" id="RRT63150.1"/>
    </source>
</evidence>
<evidence type="ECO:0000313" key="3">
    <source>
        <dbReference type="Proteomes" id="UP000287651"/>
    </source>
</evidence>
<evidence type="ECO:0008006" key="4">
    <source>
        <dbReference type="Google" id="ProtNLM"/>
    </source>
</evidence>
<dbReference type="EMBL" id="AMZH03006704">
    <property type="protein sequence ID" value="RRT63150.1"/>
    <property type="molecule type" value="Genomic_DNA"/>
</dbReference>
<organism evidence="2 3">
    <name type="scientific">Ensete ventricosum</name>
    <name type="common">Abyssinian banana</name>
    <name type="synonym">Musa ensete</name>
    <dbReference type="NCBI Taxonomy" id="4639"/>
    <lineage>
        <taxon>Eukaryota</taxon>
        <taxon>Viridiplantae</taxon>
        <taxon>Streptophyta</taxon>
        <taxon>Embryophyta</taxon>
        <taxon>Tracheophyta</taxon>
        <taxon>Spermatophyta</taxon>
        <taxon>Magnoliopsida</taxon>
        <taxon>Liliopsida</taxon>
        <taxon>Zingiberales</taxon>
        <taxon>Musaceae</taxon>
        <taxon>Ensete</taxon>
    </lineage>
</organism>